<accession>A0A2W1JJA7</accession>
<evidence type="ECO:0000256" key="1">
    <source>
        <dbReference type="ARBA" id="ARBA00004141"/>
    </source>
</evidence>
<dbReference type="PANTHER" id="PTHR43701">
    <property type="entry name" value="MEMBRANE TRANSPORTER PROTEIN MJ0441-RELATED"/>
    <property type="match status" value="1"/>
</dbReference>
<dbReference type="InterPro" id="IPR051598">
    <property type="entry name" value="TSUP/Inactive_protease-like"/>
</dbReference>
<feature type="transmembrane region" description="Helical" evidence="6">
    <location>
        <begin position="211"/>
        <end position="231"/>
    </location>
</feature>
<evidence type="ECO:0000256" key="4">
    <source>
        <dbReference type="ARBA" id="ARBA00022989"/>
    </source>
</evidence>
<dbReference type="AlphaFoldDB" id="A0A2W1JJA7"/>
<sequence length="259" mass="26421">MFTQILGHILAVGIGVSLGLIGGGGSILAVPLLVYVMGVGSKVAIAMSLAIVGTVSLVGAIPHWFQGNVNLKTVVIFTPVAMVGAYLGARLAGLPFISDTFQLISFGVVMVIASVLMIVKGGKQPDSSTSAAPKHGPHSGPIQWLAIPSEGLGVGVLTGFVGVGGGFLIIPALVLLGGIPMKEAVGTSLLIIAAKSATGFLGYLGQVEVDWNLIGSFTLAASFGTLIGAYLTRFIEAKKLQSGFGYFVLAVAIFVLAKR</sequence>
<dbReference type="Proteomes" id="UP000248857">
    <property type="component" value="Unassembled WGS sequence"/>
</dbReference>
<comment type="similarity">
    <text evidence="2 6">Belongs to the 4-toluene sulfonate uptake permease (TSUP) (TC 2.A.102) family.</text>
</comment>
<keyword evidence="4 6" id="KW-1133">Transmembrane helix</keyword>
<evidence type="ECO:0000256" key="6">
    <source>
        <dbReference type="RuleBase" id="RU363041"/>
    </source>
</evidence>
<feature type="transmembrane region" description="Helical" evidence="6">
    <location>
        <begin position="240"/>
        <end position="257"/>
    </location>
</feature>
<dbReference type="GO" id="GO:0005886">
    <property type="term" value="C:plasma membrane"/>
    <property type="evidence" value="ECO:0007669"/>
    <property type="project" value="UniProtKB-SubCell"/>
</dbReference>
<protein>
    <recommendedName>
        <fullName evidence="6">Probable membrane transporter protein</fullName>
    </recommendedName>
</protein>
<organism evidence="7 8">
    <name type="scientific">Acaryochloris thomasi RCC1774</name>
    <dbReference type="NCBI Taxonomy" id="1764569"/>
    <lineage>
        <taxon>Bacteria</taxon>
        <taxon>Bacillati</taxon>
        <taxon>Cyanobacteriota</taxon>
        <taxon>Cyanophyceae</taxon>
        <taxon>Acaryochloridales</taxon>
        <taxon>Acaryochloridaceae</taxon>
        <taxon>Acaryochloris</taxon>
        <taxon>Acaryochloris thomasi</taxon>
    </lineage>
</organism>
<gene>
    <name evidence="7" type="ORF">C1752_07860</name>
</gene>
<reference evidence="7 8" key="1">
    <citation type="journal article" date="2018" name="Sci. Rep.">
        <title>A novel species of the marine cyanobacterium Acaryochloris with a unique pigment content and lifestyle.</title>
        <authorList>
            <person name="Partensky F."/>
            <person name="Six C."/>
            <person name="Ratin M."/>
            <person name="Garczarek L."/>
            <person name="Vaulot D."/>
            <person name="Probert I."/>
            <person name="Calteau A."/>
            <person name="Gourvil P."/>
            <person name="Marie D."/>
            <person name="Grebert T."/>
            <person name="Bouchier C."/>
            <person name="Le Panse S."/>
            <person name="Gachenot M."/>
            <person name="Rodriguez F."/>
            <person name="Garrido J.L."/>
        </authorList>
    </citation>
    <scope>NUCLEOTIDE SEQUENCE [LARGE SCALE GENOMIC DNA]</scope>
    <source>
        <strain evidence="7 8">RCC1774</strain>
    </source>
</reference>
<feature type="transmembrane region" description="Helical" evidence="6">
    <location>
        <begin position="154"/>
        <end position="177"/>
    </location>
</feature>
<feature type="transmembrane region" description="Helical" evidence="6">
    <location>
        <begin position="101"/>
        <end position="119"/>
    </location>
</feature>
<name>A0A2W1JJA7_9CYAN</name>
<comment type="caution">
    <text evidence="7">The sequence shown here is derived from an EMBL/GenBank/DDBJ whole genome shotgun (WGS) entry which is preliminary data.</text>
</comment>
<feature type="transmembrane region" description="Helical" evidence="6">
    <location>
        <begin position="184"/>
        <end position="205"/>
    </location>
</feature>
<feature type="transmembrane region" description="Helical" evidence="6">
    <location>
        <begin position="6"/>
        <end position="36"/>
    </location>
</feature>
<evidence type="ECO:0000313" key="8">
    <source>
        <dbReference type="Proteomes" id="UP000248857"/>
    </source>
</evidence>
<evidence type="ECO:0000256" key="5">
    <source>
        <dbReference type="ARBA" id="ARBA00023136"/>
    </source>
</evidence>
<keyword evidence="3 6" id="KW-0812">Transmembrane</keyword>
<keyword evidence="5 6" id="KW-0472">Membrane</keyword>
<evidence type="ECO:0000313" key="7">
    <source>
        <dbReference type="EMBL" id="PZD71132.1"/>
    </source>
</evidence>
<feature type="transmembrane region" description="Helical" evidence="6">
    <location>
        <begin position="43"/>
        <end position="65"/>
    </location>
</feature>
<comment type="subcellular location">
    <subcellularLocation>
        <location evidence="6">Cell membrane</location>
        <topology evidence="6">Multi-pass membrane protein</topology>
    </subcellularLocation>
    <subcellularLocation>
        <location evidence="1">Membrane</location>
        <topology evidence="1">Multi-pass membrane protein</topology>
    </subcellularLocation>
</comment>
<evidence type="ECO:0000256" key="2">
    <source>
        <dbReference type="ARBA" id="ARBA00009142"/>
    </source>
</evidence>
<dbReference type="EMBL" id="PQWO01000021">
    <property type="protein sequence ID" value="PZD71132.1"/>
    <property type="molecule type" value="Genomic_DNA"/>
</dbReference>
<proteinExistence type="inferred from homology"/>
<dbReference type="PANTHER" id="PTHR43701:SF2">
    <property type="entry name" value="MEMBRANE TRANSPORTER PROTEIN YJNA-RELATED"/>
    <property type="match status" value="1"/>
</dbReference>
<keyword evidence="6" id="KW-1003">Cell membrane</keyword>
<evidence type="ECO:0000256" key="3">
    <source>
        <dbReference type="ARBA" id="ARBA00022692"/>
    </source>
</evidence>
<keyword evidence="8" id="KW-1185">Reference proteome</keyword>
<dbReference type="RefSeq" id="WP_110988335.1">
    <property type="nucleotide sequence ID" value="NZ_CAWNWM010000021.1"/>
</dbReference>
<dbReference type="InterPro" id="IPR002781">
    <property type="entry name" value="TM_pro_TauE-like"/>
</dbReference>
<dbReference type="OrthoDB" id="528320at2"/>
<dbReference type="Pfam" id="PF01925">
    <property type="entry name" value="TauE"/>
    <property type="match status" value="1"/>
</dbReference>
<feature type="transmembrane region" description="Helical" evidence="6">
    <location>
        <begin position="71"/>
        <end position="89"/>
    </location>
</feature>